<evidence type="ECO:0000256" key="1">
    <source>
        <dbReference type="SAM" id="MobiDB-lite"/>
    </source>
</evidence>
<reference evidence="2 3" key="1">
    <citation type="journal article" date="2016" name="Sci. Rep.">
        <title>Draft genome sequencing and secretome analysis of fungal phytopathogen Ascochyta rabiei provides insight into the necrotrophic effector repertoire.</title>
        <authorList>
            <person name="Verma S."/>
            <person name="Gazara R.K."/>
            <person name="Nizam S."/>
            <person name="Parween S."/>
            <person name="Chattopadhyay D."/>
            <person name="Verma P.K."/>
        </authorList>
    </citation>
    <scope>NUCLEOTIDE SEQUENCE [LARGE SCALE GENOMIC DNA]</scope>
    <source>
        <strain evidence="2 3">ArDII</strain>
    </source>
</reference>
<dbReference type="AlphaFoldDB" id="A0A163BAL1"/>
<gene>
    <name evidence="2" type="ORF">ST47_g7256</name>
</gene>
<evidence type="ECO:0000313" key="3">
    <source>
        <dbReference type="Proteomes" id="UP000076837"/>
    </source>
</evidence>
<organism evidence="2 3">
    <name type="scientific">Didymella rabiei</name>
    <name type="common">Chickpea ascochyta blight fungus</name>
    <name type="synonym">Mycosphaerella rabiei</name>
    <dbReference type="NCBI Taxonomy" id="5454"/>
    <lineage>
        <taxon>Eukaryota</taxon>
        <taxon>Fungi</taxon>
        <taxon>Dikarya</taxon>
        <taxon>Ascomycota</taxon>
        <taxon>Pezizomycotina</taxon>
        <taxon>Dothideomycetes</taxon>
        <taxon>Pleosporomycetidae</taxon>
        <taxon>Pleosporales</taxon>
        <taxon>Pleosporineae</taxon>
        <taxon>Didymellaceae</taxon>
        <taxon>Ascochyta</taxon>
    </lineage>
</organism>
<name>A0A163BAL1_DIDRA</name>
<sequence length="194" mass="21202">MRRAQARDLLRHRSIIEPGIHVEPSSPPPISNPRHSFPAPPRFPALASSRLAPKKQSSAISQIPAVEDTTEYDPNGTMHTLDRAPRPCYHQVQTPSIHCEGDWMHHSLHSLPTAAVSKHKDTSVIAQMEILLLLPSGFYNSSDTTCTLFFDGAMGVVGDAAFLEEVLTRSILQSESPLRAQSVPGVGLLPEISE</sequence>
<accession>A0A163BAL1</accession>
<evidence type="ECO:0000313" key="2">
    <source>
        <dbReference type="EMBL" id="KZM21659.1"/>
    </source>
</evidence>
<keyword evidence="3" id="KW-1185">Reference proteome</keyword>
<comment type="caution">
    <text evidence="2">The sequence shown here is derived from an EMBL/GenBank/DDBJ whole genome shotgun (WGS) entry which is preliminary data.</text>
</comment>
<dbReference type="Proteomes" id="UP000076837">
    <property type="component" value="Unassembled WGS sequence"/>
</dbReference>
<proteinExistence type="predicted"/>
<dbReference type="EMBL" id="JYNV01000242">
    <property type="protein sequence ID" value="KZM21659.1"/>
    <property type="molecule type" value="Genomic_DNA"/>
</dbReference>
<protein>
    <submittedName>
        <fullName evidence="2">Uncharacterized protein</fullName>
    </submittedName>
</protein>
<feature type="region of interest" description="Disordered" evidence="1">
    <location>
        <begin position="18"/>
        <end position="41"/>
    </location>
</feature>